<dbReference type="PANTHER" id="PTHR36838:SF1">
    <property type="entry name" value="SLR1864 PROTEIN"/>
    <property type="match status" value="1"/>
</dbReference>
<proteinExistence type="predicted"/>
<keyword evidence="1" id="KW-0813">Transport</keyword>
<keyword evidence="2" id="KW-0472">Membrane</keyword>
<evidence type="ECO:0000313" key="3">
    <source>
        <dbReference type="EMBL" id="KHD05013.1"/>
    </source>
</evidence>
<reference evidence="3 4" key="1">
    <citation type="journal article" date="2016" name="Front. Microbiol.">
        <title>Single-Cell (Meta-)Genomics of a Dimorphic Candidatus Thiomargarita nelsonii Reveals Genomic Plasticity.</title>
        <authorList>
            <person name="Flood B.E."/>
            <person name="Fliss P."/>
            <person name="Jones D.S."/>
            <person name="Dick G.J."/>
            <person name="Jain S."/>
            <person name="Kaster A.K."/>
            <person name="Winkel M."/>
            <person name="Mussmann M."/>
            <person name="Bailey J."/>
        </authorList>
    </citation>
    <scope>NUCLEOTIDE SEQUENCE [LARGE SCALE GENOMIC DNA]</scope>
    <source>
        <strain evidence="3">Hydrate Ridge</strain>
    </source>
</reference>
<dbReference type="AlphaFoldDB" id="A0A0A6PGU7"/>
<sequence>MLISRIFTILFPIFAIVAVGYLYARLRPIDISAVNRLNMAIFTPALLFSVLCDKSFMFVNTGNMGIPVALFAFGDIGLPVAMLFLMITAILGATLGIYIVSQRASVLELLKEPLIQAAIAGVSLTKVSLPALWLKPIEMLGNCGVRLSFMG</sequence>
<dbReference type="Proteomes" id="UP000030428">
    <property type="component" value="Unassembled WGS sequence"/>
</dbReference>
<feature type="transmembrane region" description="Helical" evidence="2">
    <location>
        <begin position="36"/>
        <end position="56"/>
    </location>
</feature>
<feature type="transmembrane region" description="Helical" evidence="2">
    <location>
        <begin position="6"/>
        <end position="24"/>
    </location>
</feature>
<dbReference type="EMBL" id="JSZA02000037">
    <property type="protein sequence ID" value="KHD05013.1"/>
    <property type="molecule type" value="Genomic_DNA"/>
</dbReference>
<gene>
    <name evidence="3" type="ORF">PN36_11980</name>
</gene>
<protein>
    <submittedName>
        <fullName evidence="3">Uncharacterized protein</fullName>
    </submittedName>
</protein>
<evidence type="ECO:0000256" key="2">
    <source>
        <dbReference type="SAM" id="Phobius"/>
    </source>
</evidence>
<feature type="transmembrane region" description="Helical" evidence="2">
    <location>
        <begin position="76"/>
        <end position="100"/>
    </location>
</feature>
<name>A0A0A6PGU7_9GAMM</name>
<accession>A0A0A6PGU7</accession>
<keyword evidence="2" id="KW-0812">Transmembrane</keyword>
<evidence type="ECO:0000256" key="1">
    <source>
        <dbReference type="ARBA" id="ARBA00022448"/>
    </source>
</evidence>
<comment type="caution">
    <text evidence="3">The sequence shown here is derived from an EMBL/GenBank/DDBJ whole genome shotgun (WGS) entry which is preliminary data.</text>
</comment>
<organism evidence="3 4">
    <name type="scientific">Candidatus Thiomargarita nelsonii</name>
    <dbReference type="NCBI Taxonomy" id="1003181"/>
    <lineage>
        <taxon>Bacteria</taxon>
        <taxon>Pseudomonadati</taxon>
        <taxon>Pseudomonadota</taxon>
        <taxon>Gammaproteobacteria</taxon>
        <taxon>Thiotrichales</taxon>
        <taxon>Thiotrichaceae</taxon>
        <taxon>Thiomargarita</taxon>
    </lineage>
</organism>
<evidence type="ECO:0000313" key="4">
    <source>
        <dbReference type="Proteomes" id="UP000030428"/>
    </source>
</evidence>
<keyword evidence="4" id="KW-1185">Reference proteome</keyword>
<keyword evidence="2" id="KW-1133">Transmembrane helix</keyword>
<dbReference type="PANTHER" id="PTHR36838">
    <property type="entry name" value="AUXIN EFFLUX CARRIER FAMILY PROTEIN"/>
    <property type="match status" value="1"/>
</dbReference>